<dbReference type="SMART" id="SM00353">
    <property type="entry name" value="HLH"/>
    <property type="match status" value="1"/>
</dbReference>
<sequence>MKPATGKKVSQRKKIQNTDELHQKRYSANSRERQRTQELNMAFNMLRRLIPSMPSDKMSKIHTLRIATEYIAFLDEMISDESAFDGNGFNLQTSFNIWRSGKVQQQLTAAASTTTPADNNNSPKPSLLPPTVNPTFFPFYTNAVNHAGKFEWPDRSLDIDDYASKPYNAVFLHQSTAPMHPQRLVINHTK</sequence>
<dbReference type="GO" id="GO:0000981">
    <property type="term" value="F:DNA-binding transcription factor activity, RNA polymerase II-specific"/>
    <property type="evidence" value="ECO:0007669"/>
    <property type="project" value="TreeGrafter"/>
</dbReference>
<keyword evidence="5" id="KW-0804">Transcription</keyword>
<feature type="compositionally biased region" description="Low complexity" evidence="7">
    <location>
        <begin position="108"/>
        <end position="125"/>
    </location>
</feature>
<dbReference type="WBParaSite" id="Pan_g4573.t1">
    <property type="protein sequence ID" value="Pan_g4573.t1"/>
    <property type="gene ID" value="Pan_g4573"/>
</dbReference>
<keyword evidence="2" id="KW-0221">Differentiation</keyword>
<evidence type="ECO:0000256" key="3">
    <source>
        <dbReference type="ARBA" id="ARBA00023015"/>
    </source>
</evidence>
<dbReference type="GO" id="GO:0030154">
    <property type="term" value="P:cell differentiation"/>
    <property type="evidence" value="ECO:0007669"/>
    <property type="project" value="UniProtKB-KW"/>
</dbReference>
<feature type="region of interest" description="Disordered" evidence="7">
    <location>
        <begin position="1"/>
        <end position="34"/>
    </location>
</feature>
<dbReference type="PROSITE" id="PS50888">
    <property type="entry name" value="BHLH"/>
    <property type="match status" value="1"/>
</dbReference>
<evidence type="ECO:0000256" key="7">
    <source>
        <dbReference type="SAM" id="MobiDB-lite"/>
    </source>
</evidence>
<dbReference type="AlphaFoldDB" id="A0A7E4VZ09"/>
<dbReference type="PANTHER" id="PTHR23349:SF50">
    <property type="entry name" value="PROTEIN TWIST"/>
    <property type="match status" value="1"/>
</dbReference>
<dbReference type="GO" id="GO:0046983">
    <property type="term" value="F:protein dimerization activity"/>
    <property type="evidence" value="ECO:0007669"/>
    <property type="project" value="InterPro"/>
</dbReference>
<dbReference type="InterPro" id="IPR050283">
    <property type="entry name" value="E-box_TF_Regulators"/>
</dbReference>
<reference evidence="10" key="2">
    <citation type="submission" date="2020-10" db="UniProtKB">
        <authorList>
            <consortium name="WormBaseParasite"/>
        </authorList>
    </citation>
    <scope>IDENTIFICATION</scope>
</reference>
<evidence type="ECO:0000313" key="10">
    <source>
        <dbReference type="WBParaSite" id="Pan_g4573.t1"/>
    </source>
</evidence>
<feature type="domain" description="BHLH" evidence="8">
    <location>
        <begin position="23"/>
        <end position="74"/>
    </location>
</feature>
<dbReference type="PANTHER" id="PTHR23349">
    <property type="entry name" value="BASIC HELIX-LOOP-HELIX TRANSCRIPTION FACTOR, TWIST"/>
    <property type="match status" value="1"/>
</dbReference>
<dbReference type="Proteomes" id="UP000492821">
    <property type="component" value="Unassembled WGS sequence"/>
</dbReference>
<keyword evidence="3" id="KW-0805">Transcription regulation</keyword>
<evidence type="ECO:0000256" key="2">
    <source>
        <dbReference type="ARBA" id="ARBA00022782"/>
    </source>
</evidence>
<name>A0A7E4VZ09_PANRE</name>
<feature type="region of interest" description="Disordered" evidence="7">
    <location>
        <begin position="107"/>
        <end position="128"/>
    </location>
</feature>
<keyword evidence="9" id="KW-1185">Reference proteome</keyword>
<dbReference type="InterPro" id="IPR036638">
    <property type="entry name" value="HLH_DNA-bd_sf"/>
</dbReference>
<evidence type="ECO:0000313" key="9">
    <source>
        <dbReference type="Proteomes" id="UP000492821"/>
    </source>
</evidence>
<dbReference type="InterPro" id="IPR011598">
    <property type="entry name" value="bHLH_dom"/>
</dbReference>
<keyword evidence="4" id="KW-0238">DNA-binding</keyword>
<dbReference type="Pfam" id="PF00010">
    <property type="entry name" value="HLH"/>
    <property type="match status" value="1"/>
</dbReference>
<proteinExistence type="predicted"/>
<evidence type="ECO:0000256" key="4">
    <source>
        <dbReference type="ARBA" id="ARBA00023125"/>
    </source>
</evidence>
<evidence type="ECO:0000259" key="8">
    <source>
        <dbReference type="PROSITE" id="PS50888"/>
    </source>
</evidence>
<dbReference type="SUPFAM" id="SSF47459">
    <property type="entry name" value="HLH, helix-loop-helix DNA-binding domain"/>
    <property type="match status" value="1"/>
</dbReference>
<dbReference type="GO" id="GO:0000977">
    <property type="term" value="F:RNA polymerase II transcription regulatory region sequence-specific DNA binding"/>
    <property type="evidence" value="ECO:0007669"/>
    <property type="project" value="TreeGrafter"/>
</dbReference>
<keyword evidence="6" id="KW-0539">Nucleus</keyword>
<protein>
    <submittedName>
        <fullName evidence="10">BHLH domain-containing protein</fullName>
    </submittedName>
</protein>
<organism evidence="9 10">
    <name type="scientific">Panagrellus redivivus</name>
    <name type="common">Microworm</name>
    <dbReference type="NCBI Taxonomy" id="6233"/>
    <lineage>
        <taxon>Eukaryota</taxon>
        <taxon>Metazoa</taxon>
        <taxon>Ecdysozoa</taxon>
        <taxon>Nematoda</taxon>
        <taxon>Chromadorea</taxon>
        <taxon>Rhabditida</taxon>
        <taxon>Tylenchina</taxon>
        <taxon>Panagrolaimomorpha</taxon>
        <taxon>Panagrolaimoidea</taxon>
        <taxon>Panagrolaimidae</taxon>
        <taxon>Panagrellus</taxon>
    </lineage>
</organism>
<accession>A0A7E4VZ09</accession>
<evidence type="ECO:0000256" key="6">
    <source>
        <dbReference type="ARBA" id="ARBA00023242"/>
    </source>
</evidence>
<keyword evidence="1" id="KW-0217">Developmental protein</keyword>
<evidence type="ECO:0000256" key="5">
    <source>
        <dbReference type="ARBA" id="ARBA00023163"/>
    </source>
</evidence>
<evidence type="ECO:0000256" key="1">
    <source>
        <dbReference type="ARBA" id="ARBA00022473"/>
    </source>
</evidence>
<reference evidence="9" key="1">
    <citation type="journal article" date="2013" name="Genetics">
        <title>The draft genome and transcriptome of Panagrellus redivivus are shaped by the harsh demands of a free-living lifestyle.</title>
        <authorList>
            <person name="Srinivasan J."/>
            <person name="Dillman A.R."/>
            <person name="Macchietto M.G."/>
            <person name="Heikkinen L."/>
            <person name="Lakso M."/>
            <person name="Fracchia K.M."/>
            <person name="Antoshechkin I."/>
            <person name="Mortazavi A."/>
            <person name="Wong G."/>
            <person name="Sternberg P.W."/>
        </authorList>
    </citation>
    <scope>NUCLEOTIDE SEQUENCE [LARGE SCALE GENOMIC DNA]</scope>
    <source>
        <strain evidence="9">MT8872</strain>
    </source>
</reference>
<dbReference type="Gene3D" id="4.10.280.10">
    <property type="entry name" value="Helix-loop-helix DNA-binding domain"/>
    <property type="match status" value="1"/>
</dbReference>